<proteinExistence type="predicted"/>
<evidence type="ECO:0000313" key="2">
    <source>
        <dbReference type="Proteomes" id="UP000035722"/>
    </source>
</evidence>
<dbReference type="RefSeq" id="WP_050053682.1">
    <property type="nucleotide sequence ID" value="NZ_CAQI01000028.1"/>
</dbReference>
<name>A0A024GYC5_9MICC</name>
<dbReference type="EMBL" id="CAQI01000028">
    <property type="protein sequence ID" value="CCQ44632.1"/>
    <property type="molecule type" value="Genomic_DNA"/>
</dbReference>
<gene>
    <name evidence="1" type="ORF">ARTSIC4J27_559</name>
</gene>
<comment type="caution">
    <text evidence="1">The sequence shown here is derived from an EMBL/GenBank/DDBJ whole genome shotgun (WGS) entry which is preliminary data.</text>
</comment>
<reference evidence="2" key="1">
    <citation type="journal article" date="2014" name="Genome Announc.">
        <title>Genome Sequence of Arthrobacter siccitolerans 4J27, a Xeroprotectant-Producing Desiccation-Tolerant Microorganism.</title>
        <authorList>
            <person name="Manzanera M."/>
            <person name="Santa-Cruz-Calvo L."/>
            <person name="Vilchez J.I."/>
            <person name="Garcia-Fontana C."/>
            <person name="Silva-Castro G.A."/>
            <person name="Calvo C."/>
            <person name="Gonzalez-Lopez J."/>
        </authorList>
    </citation>
    <scope>NUCLEOTIDE SEQUENCE [LARGE SCALE GENOMIC DNA]</scope>
    <source>
        <strain evidence="2">4J27</strain>
    </source>
</reference>
<dbReference type="STRING" id="861266.ARTSIC4J27_559"/>
<accession>A0A024GYC5</accession>
<dbReference type="AlphaFoldDB" id="A0A024GYC5"/>
<sequence length="72" mass="7942">MAAKTVTEISARSSKIDAGRYLTVVIEREDWADVPENGVYAGKSYRRTTRYAGTAEGYRHVMLGSSSAPWEA</sequence>
<evidence type="ECO:0000313" key="1">
    <source>
        <dbReference type="EMBL" id="CCQ44632.1"/>
    </source>
</evidence>
<protein>
    <submittedName>
        <fullName evidence="1">Uncharacterized protein</fullName>
    </submittedName>
</protein>
<organism evidence="1 2">
    <name type="scientific">Pseudarthrobacter siccitolerans</name>
    <dbReference type="NCBI Taxonomy" id="861266"/>
    <lineage>
        <taxon>Bacteria</taxon>
        <taxon>Bacillati</taxon>
        <taxon>Actinomycetota</taxon>
        <taxon>Actinomycetes</taxon>
        <taxon>Micrococcales</taxon>
        <taxon>Micrococcaceae</taxon>
        <taxon>Pseudarthrobacter</taxon>
    </lineage>
</organism>
<keyword evidence="2" id="KW-1185">Reference proteome</keyword>
<dbReference type="Proteomes" id="UP000035722">
    <property type="component" value="Unassembled WGS sequence"/>
</dbReference>